<evidence type="ECO:0000313" key="3">
    <source>
        <dbReference type="EMBL" id="KAI5078089.1"/>
    </source>
</evidence>
<dbReference type="AlphaFoldDB" id="A0A9D4V1Q5"/>
<keyword evidence="1" id="KW-0472">Membrane</keyword>
<dbReference type="InterPro" id="IPR052140">
    <property type="entry name" value="Dev_Signal_Hedgehog-like"/>
</dbReference>
<dbReference type="GO" id="GO:0016540">
    <property type="term" value="P:protein autoprocessing"/>
    <property type="evidence" value="ECO:0007669"/>
    <property type="project" value="InterPro"/>
</dbReference>
<reference evidence="3" key="1">
    <citation type="submission" date="2021-01" db="EMBL/GenBank/DDBJ databases">
        <title>Adiantum capillus-veneris genome.</title>
        <authorList>
            <person name="Fang Y."/>
            <person name="Liao Q."/>
        </authorList>
    </citation>
    <scope>NUCLEOTIDE SEQUENCE</scope>
    <source>
        <strain evidence="3">H3</strain>
        <tissue evidence="3">Leaf</tissue>
    </source>
</reference>
<evidence type="ECO:0000259" key="2">
    <source>
        <dbReference type="SMART" id="SM00306"/>
    </source>
</evidence>
<keyword evidence="1" id="KW-1133">Transmembrane helix</keyword>
<sequence length="524" mass="55124">MSYGDSASGMCRRRNSPTIRASCCSVRASVLLLPLLLYIVAAAAALTYGVVRAEVQLTISATTPSAAASSATPNTFIGTVGNQIAASLLASNTPALLWGSVSADDINAACHYIVDTGSLTLTASVSNDWGGSEDLTMQVQATGGCLAASDASGTEFVFTDNYGRKSVVVCPSNAGASGCGVYVTGDDVNNLYNSFNNGGSKRRMLGMNIGRRMLADDCQSGAAEGAITGAVTGILGTAECLALGPLAPFCIIGVVGVSAELGAAGGCIASCFPGDATVQTRHGPLKHMSQLDVGDEIAVWGEDNRLTYQPVYAFGHKDATAMATFLEITVEPVVAKSTSDVAAATRTLRLTPMHFLPSATATANNVSINHIDALYKRSQDIKIGDIVWAAKEQQEPLSPCLVKEISVTRSQGLYNPLTMSGTIVVDGVVASVHSEWFLDPFLDAMGLTHWLPSTYQILLSPVRMLYRIMGDHTYIATYKWLDDHLDIPTFGTNYGAHVSMATLGATTIPLLMALLKMCSRKNVH</sequence>
<dbReference type="CDD" id="cd00081">
    <property type="entry name" value="Hint"/>
    <property type="match status" value="1"/>
</dbReference>
<dbReference type="SMART" id="SM00306">
    <property type="entry name" value="HintN"/>
    <property type="match status" value="1"/>
</dbReference>
<name>A0A9D4V1Q5_ADICA</name>
<evidence type="ECO:0000256" key="1">
    <source>
        <dbReference type="SAM" id="Phobius"/>
    </source>
</evidence>
<dbReference type="SUPFAM" id="SSF51294">
    <property type="entry name" value="Hedgehog/intein (Hint) domain"/>
    <property type="match status" value="1"/>
</dbReference>
<dbReference type="PANTHER" id="PTHR46706">
    <property type="entry name" value="PROTEIN QUA-1-RELATED"/>
    <property type="match status" value="1"/>
</dbReference>
<dbReference type="OrthoDB" id="411926at2759"/>
<dbReference type="EMBL" id="JABFUD020000007">
    <property type="protein sequence ID" value="KAI5078089.1"/>
    <property type="molecule type" value="Genomic_DNA"/>
</dbReference>
<feature type="domain" description="Hint" evidence="2">
    <location>
        <begin position="269"/>
        <end position="391"/>
    </location>
</feature>
<dbReference type="InterPro" id="IPR036844">
    <property type="entry name" value="Hint_dom_sf"/>
</dbReference>
<evidence type="ECO:0000313" key="4">
    <source>
        <dbReference type="Proteomes" id="UP000886520"/>
    </source>
</evidence>
<keyword evidence="1" id="KW-0812">Transmembrane</keyword>
<dbReference type="Gene3D" id="2.170.16.10">
    <property type="entry name" value="Hedgehog/Intein (Hint) domain"/>
    <property type="match status" value="1"/>
</dbReference>
<comment type="caution">
    <text evidence="3">The sequence shown here is derived from an EMBL/GenBank/DDBJ whole genome shotgun (WGS) entry which is preliminary data.</text>
</comment>
<gene>
    <name evidence="3" type="ORF">GOP47_0007913</name>
</gene>
<keyword evidence="4" id="KW-1185">Reference proteome</keyword>
<dbReference type="PANTHER" id="PTHR46706:SF12">
    <property type="entry name" value="PROTEIN QUA-1-RELATED"/>
    <property type="match status" value="1"/>
</dbReference>
<proteinExistence type="predicted"/>
<feature type="transmembrane region" description="Helical" evidence="1">
    <location>
        <begin position="30"/>
        <end position="51"/>
    </location>
</feature>
<dbReference type="InterPro" id="IPR003587">
    <property type="entry name" value="Hint_dom_N"/>
</dbReference>
<accession>A0A9D4V1Q5</accession>
<dbReference type="Proteomes" id="UP000886520">
    <property type="component" value="Chromosome 7"/>
</dbReference>
<organism evidence="3 4">
    <name type="scientific">Adiantum capillus-veneris</name>
    <name type="common">Maidenhair fern</name>
    <dbReference type="NCBI Taxonomy" id="13818"/>
    <lineage>
        <taxon>Eukaryota</taxon>
        <taxon>Viridiplantae</taxon>
        <taxon>Streptophyta</taxon>
        <taxon>Embryophyta</taxon>
        <taxon>Tracheophyta</taxon>
        <taxon>Polypodiopsida</taxon>
        <taxon>Polypodiidae</taxon>
        <taxon>Polypodiales</taxon>
        <taxon>Pteridineae</taxon>
        <taxon>Pteridaceae</taxon>
        <taxon>Vittarioideae</taxon>
        <taxon>Adiantum</taxon>
    </lineage>
</organism>
<dbReference type="Pfam" id="PF01079">
    <property type="entry name" value="Hint"/>
    <property type="match status" value="1"/>
</dbReference>
<protein>
    <recommendedName>
        <fullName evidence="2">Hint domain-containing protein</fullName>
    </recommendedName>
</protein>
<dbReference type="InterPro" id="IPR001767">
    <property type="entry name" value="Hedgehog_Hint"/>
</dbReference>